<reference evidence="1" key="1">
    <citation type="journal article" date="2015" name="Insect Biochem. Mol. Biol.">
        <title>An insight into the sialome of the horse fly, Tabanus bromius.</title>
        <authorList>
            <person name="Ribeiro J.M."/>
            <person name="Kazimirova M."/>
            <person name="Takac P."/>
            <person name="Andersen J.F."/>
            <person name="Francischetti I.M."/>
        </authorList>
    </citation>
    <scope>NUCLEOTIDE SEQUENCE</scope>
</reference>
<proteinExistence type="evidence at transcript level"/>
<organism evidence="1">
    <name type="scientific">Tabanus bromius</name>
    <name type="common">Band-eyed brown horse fly</name>
    <dbReference type="NCBI Taxonomy" id="304241"/>
    <lineage>
        <taxon>Eukaryota</taxon>
        <taxon>Metazoa</taxon>
        <taxon>Ecdysozoa</taxon>
        <taxon>Arthropoda</taxon>
        <taxon>Hexapoda</taxon>
        <taxon>Insecta</taxon>
        <taxon>Pterygota</taxon>
        <taxon>Neoptera</taxon>
        <taxon>Endopterygota</taxon>
        <taxon>Diptera</taxon>
        <taxon>Brachycera</taxon>
        <taxon>Tabanomorpha</taxon>
        <taxon>Tabanoidea</taxon>
        <taxon>Tabanidae</taxon>
        <taxon>Tabanus</taxon>
    </lineage>
</organism>
<name>A0A0K8TSU2_TABBR</name>
<dbReference type="EMBL" id="GDAI01000598">
    <property type="protein sequence ID" value="JAI17005.1"/>
    <property type="molecule type" value="mRNA"/>
</dbReference>
<accession>A0A0K8TSU2</accession>
<dbReference type="Pfam" id="PF16984">
    <property type="entry name" value="Grp7_allergen"/>
    <property type="match status" value="1"/>
</dbReference>
<protein>
    <submittedName>
        <fullName evidence="1">Putative secreted protein</fullName>
    </submittedName>
</protein>
<dbReference type="InterPro" id="IPR038602">
    <property type="entry name" value="Mite_allergen_7_sf"/>
</dbReference>
<dbReference type="InterPro" id="IPR020234">
    <property type="entry name" value="Mite_allergen_group-7"/>
</dbReference>
<dbReference type="InterPro" id="IPR038606">
    <property type="entry name" value="To_sf"/>
</dbReference>
<evidence type="ECO:0000313" key="1">
    <source>
        <dbReference type="EMBL" id="JAI17005.1"/>
    </source>
</evidence>
<feature type="non-terminal residue" evidence="1">
    <location>
        <position position="1"/>
    </location>
</feature>
<sequence length="444" mass="50335">LELDPELAEGIEAATPEFASSLKRRFTNVGVSQLIRSHKPALPFKKFDDIYFREQNNQVTLKSIVMQKFPVARLNEIVPNLSEKFVRLSADWYNIVLTGSYETSNISQISLLPVHNVGKIEVVIENVRTTGLAGFTVRGDALATTSFDLDFIASNVTLQVEYMDTDTKAVTFSTLSKRNIDDTILKYIKRDLYWRLQESLRERLDRVLLDFSLVEIFNENLELSEKYRARGAELDDFINKLIDKLLLSIRDQILLGGYSELAIPDFTADFSHKIGLITFWGGFAAEKGFFRNTATIKRTGQFSLASDDELDEVTIFGALGLDELVARYDHWHAKIWNIGPSGNVRASCNSNSIKFKVVGTINDILAMNFTIREYDVKIVQLENIEVKATGLGFALNWLLSHIATWLTGIFKQDIIEILEKTIKDIIETKLPDGVFVNGRYLLLK</sequence>
<dbReference type="Gene3D" id="3.15.10.50">
    <property type="match status" value="1"/>
</dbReference>
<dbReference type="AlphaFoldDB" id="A0A0K8TSU2"/>
<dbReference type="Gene3D" id="3.15.10.30">
    <property type="entry name" value="Haemolymph juvenile hormone binding protein"/>
    <property type="match status" value="1"/>
</dbReference>